<comment type="caution">
    <text evidence="1">The sequence shown here is derived from an EMBL/GenBank/DDBJ whole genome shotgun (WGS) entry which is preliminary data.</text>
</comment>
<name>A0AAE1Q8Z0_9EUCA</name>
<evidence type="ECO:0000313" key="2">
    <source>
        <dbReference type="Proteomes" id="UP001292094"/>
    </source>
</evidence>
<proteinExistence type="predicted"/>
<dbReference type="EMBL" id="JAWZYT010000520">
    <property type="protein sequence ID" value="KAK4322395.1"/>
    <property type="molecule type" value="Genomic_DNA"/>
</dbReference>
<dbReference type="Proteomes" id="UP001292094">
    <property type="component" value="Unassembled WGS sequence"/>
</dbReference>
<organism evidence="1 2">
    <name type="scientific">Petrolisthes manimaculis</name>
    <dbReference type="NCBI Taxonomy" id="1843537"/>
    <lineage>
        <taxon>Eukaryota</taxon>
        <taxon>Metazoa</taxon>
        <taxon>Ecdysozoa</taxon>
        <taxon>Arthropoda</taxon>
        <taxon>Crustacea</taxon>
        <taxon>Multicrustacea</taxon>
        <taxon>Malacostraca</taxon>
        <taxon>Eumalacostraca</taxon>
        <taxon>Eucarida</taxon>
        <taxon>Decapoda</taxon>
        <taxon>Pleocyemata</taxon>
        <taxon>Anomura</taxon>
        <taxon>Galatheoidea</taxon>
        <taxon>Porcellanidae</taxon>
        <taxon>Petrolisthes</taxon>
    </lineage>
</organism>
<keyword evidence="2" id="KW-1185">Reference proteome</keyword>
<gene>
    <name evidence="1" type="ORF">Pmani_006854</name>
</gene>
<evidence type="ECO:0000313" key="1">
    <source>
        <dbReference type="EMBL" id="KAK4322395.1"/>
    </source>
</evidence>
<sequence length="69" mass="7821">MLLPSQIQVFSSSRLSTRRACPGLARIGYFTEQLLEWLEVRAQAVESIEEEDVKKDNATASGRVMYGMR</sequence>
<accession>A0AAE1Q8Z0</accession>
<reference evidence="1" key="1">
    <citation type="submission" date="2023-11" db="EMBL/GenBank/DDBJ databases">
        <title>Genome assemblies of two species of porcelain crab, Petrolisthes cinctipes and Petrolisthes manimaculis (Anomura: Porcellanidae).</title>
        <authorList>
            <person name="Angst P."/>
        </authorList>
    </citation>
    <scope>NUCLEOTIDE SEQUENCE</scope>
    <source>
        <strain evidence="1">PB745_02</strain>
        <tissue evidence="1">Gill</tissue>
    </source>
</reference>
<dbReference type="AlphaFoldDB" id="A0AAE1Q8Z0"/>
<protein>
    <submittedName>
        <fullName evidence="1">Uncharacterized protein</fullName>
    </submittedName>
</protein>